<evidence type="ECO:0000313" key="4">
    <source>
        <dbReference type="Proteomes" id="UP001551329"/>
    </source>
</evidence>
<feature type="region of interest" description="Disordered" evidence="1">
    <location>
        <begin position="231"/>
        <end position="291"/>
    </location>
</feature>
<feature type="region of interest" description="Disordered" evidence="1">
    <location>
        <begin position="814"/>
        <end position="835"/>
    </location>
</feature>
<dbReference type="Proteomes" id="UP001551329">
    <property type="component" value="Unassembled WGS sequence"/>
</dbReference>
<dbReference type="RefSeq" id="WP_358473606.1">
    <property type="nucleotide sequence ID" value="NZ_JBEZAE010000018.1"/>
</dbReference>
<evidence type="ECO:0000259" key="2">
    <source>
        <dbReference type="Pfam" id="PF12902"/>
    </source>
</evidence>
<evidence type="ECO:0000256" key="1">
    <source>
        <dbReference type="SAM" id="MobiDB-lite"/>
    </source>
</evidence>
<dbReference type="InterPro" id="IPR012347">
    <property type="entry name" value="Ferritin-like"/>
</dbReference>
<keyword evidence="4" id="KW-1185">Reference proteome</keyword>
<dbReference type="EMBL" id="JBEZAE010000018">
    <property type="protein sequence ID" value="MEU7073465.1"/>
    <property type="molecule type" value="Genomic_DNA"/>
</dbReference>
<name>A0ABV3CFA8_9ACTN</name>
<organism evidence="3 4">
    <name type="scientific">Streptomyces narbonensis</name>
    <dbReference type="NCBI Taxonomy" id="67333"/>
    <lineage>
        <taxon>Bacteria</taxon>
        <taxon>Bacillati</taxon>
        <taxon>Actinomycetota</taxon>
        <taxon>Actinomycetes</taxon>
        <taxon>Kitasatosporales</taxon>
        <taxon>Streptomycetaceae</taxon>
        <taxon>Streptomyces</taxon>
    </lineage>
</organism>
<proteinExistence type="predicted"/>
<evidence type="ECO:0000313" key="3">
    <source>
        <dbReference type="EMBL" id="MEU7073465.1"/>
    </source>
</evidence>
<accession>A0ABV3CFA8</accession>
<dbReference type="Gene3D" id="1.20.1260.10">
    <property type="match status" value="1"/>
</dbReference>
<protein>
    <submittedName>
        <fullName evidence="3">Ferritin-like domain-containing protein</fullName>
    </submittedName>
</protein>
<feature type="domain" description="Iminophenyl-pyruvate dimer synthase" evidence="2">
    <location>
        <begin position="687"/>
        <end position="928"/>
    </location>
</feature>
<gene>
    <name evidence="3" type="ORF">AB0A88_25435</name>
</gene>
<comment type="caution">
    <text evidence="3">The sequence shown here is derived from an EMBL/GenBank/DDBJ whole genome shotgun (WGS) entry which is preliminary data.</text>
</comment>
<sequence>MSVFDLPRLYFGGTAVTRLPTGPRGGLVDLARNTALRGAGAACGGERPSAVGPFGEDDPAEAYHAHLAEHGARGGHFSGNGHLVLDARVTGVERADGTVGTADPVVGRSVDLWGHYNPYLGTTVNRARVFDVDPVSAWTTTLMGGRFAFGREGRSHDAGYLCVGDVTGFMPPRWHGFAPVCRTLHQFAIAAGEGLDWPAGAVDSPTVRALRAAVGEYEGGGIVVQFTLEGPAAPTPSPERVRTDGPESGDAPGVWRLRGTIAPWRPDEPRTHPAGRLLVPSGTEPRTGGGPGPCTVRVSPDAVAFNWPFAQGLDATGAVVRGGGPALELRTARSDLPVAVLPAGAPEGGRVVTVPAVSAEGVRRAEEEGLALVRAATDDGDGRGEWDGQDGRGWRTVLLREREAVVLTDEACLILEHPDPERGDEYAVEVPVRTFLRGVPAALDEVVVRQFPNPRALPLDPVASAATARCGDVEIVRLRAGRTAGEKPDGSAPASSCGFATDALGRGWFTVSGARAGTARLLLAAGPGDLPPHDPEAPGSAEACYDHGDALGFWPWSGSAAVRVLPDDWQLDAVLQQDVTFELLHREVFAYYEQLFPFMRDEVFSLADRCKVETYAKLIWQMCDPANRDRTYYMPPTRDLSLPKARLLLKYLRAQSTAAAVPPAAVPSPVRSHPQITTRAQLRSALWQAVTVELATSLQYLYAGYSVPTHGTGFEYVRSGVWTPRQLRLACGDGGETLAKGVRDSLFDVAREEMMHFLVVNNILMAMGEPFHVPEIDFGTPGKLPLPLDFALEPLHLGSLQRFIAIERPERLAGGTGATDGSGAIGETGAIGGPGPFGSPSELYAGIREGLSRVPDLFPVDRGRGGGEHHLFIGDTVNSAHPDYQLEVDDLSSALFAVDFVTEQGEGGVLDTEKAGSESHHETFVRLAELLMTERADGPQGEGAPWHPAYPSLRNPTLDHGHPGRAAVSDPHARQVMRLFNRCYFMMLQLIVQHFGESPDASLRRSQLMNAAIDVMTGMMRPLAEQLMPLESGWRGRTAGPSFELEEPPVCIARPDVARRGFAMRFRHLAAMARECEGVPDRVPELMTWYAERFAREGRS</sequence>
<dbReference type="InterPro" id="IPR026820">
    <property type="entry name" value="VioB/RebD_dom"/>
</dbReference>
<dbReference type="Pfam" id="PF12902">
    <property type="entry name" value="Ferritin-like"/>
    <property type="match status" value="1"/>
</dbReference>
<reference evidence="3 4" key="1">
    <citation type="submission" date="2024-06" db="EMBL/GenBank/DDBJ databases">
        <title>The Natural Products Discovery Center: Release of the First 8490 Sequenced Strains for Exploring Actinobacteria Biosynthetic Diversity.</title>
        <authorList>
            <person name="Kalkreuter E."/>
            <person name="Kautsar S.A."/>
            <person name="Yang D."/>
            <person name="Bader C.D."/>
            <person name="Teijaro C.N."/>
            <person name="Fluegel L."/>
            <person name="Davis C.M."/>
            <person name="Simpson J.R."/>
            <person name="Lauterbach L."/>
            <person name="Steele A.D."/>
            <person name="Gui C."/>
            <person name="Meng S."/>
            <person name="Li G."/>
            <person name="Viehrig K."/>
            <person name="Ye F."/>
            <person name="Su P."/>
            <person name="Kiefer A.F."/>
            <person name="Nichols A."/>
            <person name="Cepeda A.J."/>
            <person name="Yan W."/>
            <person name="Fan B."/>
            <person name="Jiang Y."/>
            <person name="Adhikari A."/>
            <person name="Zheng C.-J."/>
            <person name="Schuster L."/>
            <person name="Cowan T.M."/>
            <person name="Smanski M.J."/>
            <person name="Chevrette M.G."/>
            <person name="De Carvalho L.P.S."/>
            <person name="Shen B."/>
        </authorList>
    </citation>
    <scope>NUCLEOTIDE SEQUENCE [LARGE SCALE GENOMIC DNA]</scope>
    <source>
        <strain evidence="3 4">NPDC045974</strain>
    </source>
</reference>